<evidence type="ECO:0000313" key="7">
    <source>
        <dbReference type="EMBL" id="TFU25163.1"/>
    </source>
</evidence>
<dbReference type="EMBL" id="SJZF01000031">
    <property type="protein sequence ID" value="TFU25163.1"/>
    <property type="molecule type" value="Genomic_DNA"/>
</dbReference>
<evidence type="ECO:0000259" key="6">
    <source>
        <dbReference type="PROSITE" id="PS51007"/>
    </source>
</evidence>
<gene>
    <name evidence="7" type="ORF">E0687_12115</name>
</gene>
<dbReference type="Gene3D" id="1.10.760.10">
    <property type="entry name" value="Cytochrome c-like domain"/>
    <property type="match status" value="1"/>
</dbReference>
<evidence type="ECO:0000313" key="8">
    <source>
        <dbReference type="Proteomes" id="UP000297668"/>
    </source>
</evidence>
<evidence type="ECO:0000256" key="1">
    <source>
        <dbReference type="ARBA" id="ARBA00022617"/>
    </source>
</evidence>
<feature type="domain" description="Cytochrome c" evidence="6">
    <location>
        <begin position="69"/>
        <end position="155"/>
    </location>
</feature>
<dbReference type="GO" id="GO:0009055">
    <property type="term" value="F:electron transfer activity"/>
    <property type="evidence" value="ECO:0007669"/>
    <property type="project" value="InterPro"/>
</dbReference>
<dbReference type="GO" id="GO:0020037">
    <property type="term" value="F:heme binding"/>
    <property type="evidence" value="ECO:0007669"/>
    <property type="project" value="InterPro"/>
</dbReference>
<evidence type="ECO:0000256" key="5">
    <source>
        <dbReference type="SAM" id="MobiDB-lite"/>
    </source>
</evidence>
<dbReference type="SUPFAM" id="SSF46626">
    <property type="entry name" value="Cytochrome c"/>
    <property type="match status" value="1"/>
</dbReference>
<keyword evidence="3 4" id="KW-0408">Iron</keyword>
<protein>
    <submittedName>
        <fullName evidence="7">Cytochrome c</fullName>
    </submittedName>
</protein>
<proteinExistence type="predicted"/>
<dbReference type="InterPro" id="IPR009056">
    <property type="entry name" value="Cyt_c-like_dom"/>
</dbReference>
<dbReference type="InterPro" id="IPR036909">
    <property type="entry name" value="Cyt_c-like_dom_sf"/>
</dbReference>
<comment type="caution">
    <text evidence="7">The sequence shown here is derived from an EMBL/GenBank/DDBJ whole genome shotgun (WGS) entry which is preliminary data.</text>
</comment>
<keyword evidence="2 4" id="KW-0479">Metal-binding</keyword>
<evidence type="ECO:0000256" key="4">
    <source>
        <dbReference type="PROSITE-ProRule" id="PRU00433"/>
    </source>
</evidence>
<organism evidence="7 8">
    <name type="scientific">Thermus tengchongensis</name>
    <dbReference type="NCBI Taxonomy" id="1214928"/>
    <lineage>
        <taxon>Bacteria</taxon>
        <taxon>Thermotogati</taxon>
        <taxon>Deinococcota</taxon>
        <taxon>Deinococci</taxon>
        <taxon>Thermales</taxon>
        <taxon>Thermaceae</taxon>
        <taxon>Thermus</taxon>
    </lineage>
</organism>
<keyword evidence="1 4" id="KW-0349">Heme</keyword>
<feature type="region of interest" description="Disordered" evidence="5">
    <location>
        <begin position="14"/>
        <end position="39"/>
    </location>
</feature>
<dbReference type="PROSITE" id="PS51007">
    <property type="entry name" value="CYTC"/>
    <property type="match status" value="1"/>
</dbReference>
<evidence type="ECO:0000256" key="2">
    <source>
        <dbReference type="ARBA" id="ARBA00022723"/>
    </source>
</evidence>
<dbReference type="RefSeq" id="WP_135261020.1">
    <property type="nucleotide sequence ID" value="NZ_SJZF01000031.1"/>
</dbReference>
<name>A0A4Y9F9G5_9DEIN</name>
<dbReference type="Pfam" id="PF13442">
    <property type="entry name" value="Cytochrome_CBB3"/>
    <property type="match status" value="1"/>
</dbReference>
<reference evidence="7 8" key="1">
    <citation type="submission" date="2019-03" db="EMBL/GenBank/DDBJ databases">
        <title>Thermus tengchongensis species for the arsenic transformation mechanism.</title>
        <authorList>
            <person name="Yuan G.C."/>
        </authorList>
    </citation>
    <scope>NUCLEOTIDE SEQUENCE [LARGE SCALE GENOMIC DNA]</scope>
    <source>
        <strain evidence="7 8">15W</strain>
    </source>
</reference>
<sequence>MLTLPEARADYTGCAPGVKGKGETTRTQDTINPKHDFSPYSSQEDLEDLALFLMYGTLDMRTLIDHKAKRPTRGGLTSRKATYRVCASCHGEDGRAINFLTPDNPEYVGTLANENPQEVLHKIRNGQPGNFVMPGFSFLLPSQLQDLLAYLQTLPKE</sequence>
<dbReference type="GO" id="GO:0046872">
    <property type="term" value="F:metal ion binding"/>
    <property type="evidence" value="ECO:0007669"/>
    <property type="project" value="UniProtKB-KW"/>
</dbReference>
<feature type="compositionally biased region" description="Basic and acidic residues" evidence="5">
    <location>
        <begin position="20"/>
        <end position="37"/>
    </location>
</feature>
<dbReference type="AlphaFoldDB" id="A0A4Y9F9G5"/>
<evidence type="ECO:0000256" key="3">
    <source>
        <dbReference type="ARBA" id="ARBA00023004"/>
    </source>
</evidence>
<accession>A0A4Y9F9G5</accession>
<dbReference type="Proteomes" id="UP000297668">
    <property type="component" value="Unassembled WGS sequence"/>
</dbReference>